<comment type="subcellular location">
    <subcellularLocation>
        <location evidence="1">Nucleus inner membrane</location>
        <topology evidence="1">Multi-pass membrane protein</topology>
    </subcellularLocation>
</comment>
<dbReference type="PANTHER" id="PTHR31040:SF1">
    <property type="entry name" value="NURIM"/>
    <property type="match status" value="1"/>
</dbReference>
<feature type="transmembrane region" description="Helical" evidence="8">
    <location>
        <begin position="16"/>
        <end position="37"/>
    </location>
</feature>
<organism evidence="9 10">
    <name type="scientific">Elysia crispata</name>
    <name type="common">lettuce slug</name>
    <dbReference type="NCBI Taxonomy" id="231223"/>
    <lineage>
        <taxon>Eukaryota</taxon>
        <taxon>Metazoa</taxon>
        <taxon>Spiralia</taxon>
        <taxon>Lophotrochozoa</taxon>
        <taxon>Mollusca</taxon>
        <taxon>Gastropoda</taxon>
        <taxon>Heterobranchia</taxon>
        <taxon>Euthyneura</taxon>
        <taxon>Panpulmonata</taxon>
        <taxon>Sacoglossa</taxon>
        <taxon>Placobranchoidea</taxon>
        <taxon>Plakobranchidae</taxon>
        <taxon>Elysia</taxon>
    </lineage>
</organism>
<feature type="transmembrane region" description="Helical" evidence="8">
    <location>
        <begin position="91"/>
        <end position="110"/>
    </location>
</feature>
<keyword evidence="4 8" id="KW-1133">Transmembrane helix</keyword>
<evidence type="ECO:0000256" key="8">
    <source>
        <dbReference type="SAM" id="Phobius"/>
    </source>
</evidence>
<evidence type="ECO:0000256" key="3">
    <source>
        <dbReference type="ARBA" id="ARBA00022692"/>
    </source>
</evidence>
<dbReference type="EMBL" id="JAWDGP010003957">
    <property type="protein sequence ID" value="KAK3769246.1"/>
    <property type="molecule type" value="Genomic_DNA"/>
</dbReference>
<dbReference type="AlphaFoldDB" id="A0AAE1DG33"/>
<evidence type="ECO:0000256" key="4">
    <source>
        <dbReference type="ARBA" id="ARBA00022989"/>
    </source>
</evidence>
<gene>
    <name evidence="9" type="ORF">RRG08_005192</name>
</gene>
<reference evidence="9" key="1">
    <citation type="journal article" date="2023" name="G3 (Bethesda)">
        <title>A reference genome for the long-term kleptoplast-retaining sea slug Elysia crispata morphotype clarki.</title>
        <authorList>
            <person name="Eastman K.E."/>
            <person name="Pendleton A.L."/>
            <person name="Shaikh M.A."/>
            <person name="Suttiyut T."/>
            <person name="Ogas R."/>
            <person name="Tomko P."/>
            <person name="Gavelis G."/>
            <person name="Widhalm J.R."/>
            <person name="Wisecaver J.H."/>
        </authorList>
    </citation>
    <scope>NUCLEOTIDE SEQUENCE</scope>
    <source>
        <strain evidence="9">ECLA1</strain>
    </source>
</reference>
<feature type="transmembrane region" description="Helical" evidence="8">
    <location>
        <begin position="130"/>
        <end position="152"/>
    </location>
</feature>
<evidence type="ECO:0000256" key="1">
    <source>
        <dbReference type="ARBA" id="ARBA00004473"/>
    </source>
</evidence>
<evidence type="ECO:0000313" key="9">
    <source>
        <dbReference type="EMBL" id="KAK3769246.1"/>
    </source>
</evidence>
<evidence type="ECO:0000256" key="7">
    <source>
        <dbReference type="ARBA" id="ARBA00032957"/>
    </source>
</evidence>
<keyword evidence="10" id="KW-1185">Reference proteome</keyword>
<dbReference type="PANTHER" id="PTHR31040">
    <property type="entry name" value="NURIM"/>
    <property type="match status" value="1"/>
</dbReference>
<feature type="transmembrane region" description="Helical" evidence="8">
    <location>
        <begin position="57"/>
        <end position="79"/>
    </location>
</feature>
<comment type="similarity">
    <text evidence="2">Belongs to the nurim family.</text>
</comment>
<protein>
    <recommendedName>
        <fullName evidence="7">Nuclear envelope membrane protein</fullName>
    </recommendedName>
    <alternativeName>
        <fullName evidence="6">Nuclear rim protein</fullName>
    </alternativeName>
</protein>
<dbReference type="InterPro" id="IPR033580">
    <property type="entry name" value="Nurim-like"/>
</dbReference>
<dbReference type="Gene3D" id="1.20.120.1630">
    <property type="match status" value="1"/>
</dbReference>
<keyword evidence="5 8" id="KW-0472">Membrane</keyword>
<keyword evidence="3 8" id="KW-0812">Transmembrane</keyword>
<name>A0AAE1DG33_9GAST</name>
<evidence type="ECO:0000256" key="2">
    <source>
        <dbReference type="ARBA" id="ARBA00010631"/>
    </source>
</evidence>
<evidence type="ECO:0000313" key="10">
    <source>
        <dbReference type="Proteomes" id="UP001283361"/>
    </source>
</evidence>
<accession>A0AAE1DG33</accession>
<proteinExistence type="inferred from homology"/>
<evidence type="ECO:0000256" key="6">
    <source>
        <dbReference type="ARBA" id="ARBA00031700"/>
    </source>
</evidence>
<evidence type="ECO:0000256" key="5">
    <source>
        <dbReference type="ARBA" id="ARBA00023136"/>
    </source>
</evidence>
<sequence>MVSHLKRGVTWLLKNAHYVFCIFVVLAAITSVGNFQVLLSKQTLSPSDQGSSVLIRFVWDAALLVGFMCQHTLMAASFVKDKLGTWLRLTISQRLLYTGVSSLTLLFCILKWQSIPEAGLWVIDTREHWFLWLIFLLLHVVTWLFWSLQVVLMDVGEMLGVSQIHRYYKDQPQPLTGGRTSVKLQDLYSHVRHPGTLLVTLLLWVHPLMTLDRFLLACWFSCYMIFRHSTTDTHYTFGFVTTPT</sequence>
<dbReference type="Proteomes" id="UP001283361">
    <property type="component" value="Unassembled WGS sequence"/>
</dbReference>
<dbReference type="GO" id="GO:0005637">
    <property type="term" value="C:nuclear inner membrane"/>
    <property type="evidence" value="ECO:0007669"/>
    <property type="project" value="UniProtKB-SubCell"/>
</dbReference>
<comment type="caution">
    <text evidence="9">The sequence shown here is derived from an EMBL/GenBank/DDBJ whole genome shotgun (WGS) entry which is preliminary data.</text>
</comment>